<dbReference type="InterPro" id="IPR012908">
    <property type="entry name" value="PGAP1-ab_dom-like"/>
</dbReference>
<evidence type="ECO:0000259" key="2">
    <source>
        <dbReference type="Pfam" id="PF07819"/>
    </source>
</evidence>
<evidence type="ECO:0000313" key="4">
    <source>
        <dbReference type="Proteomes" id="UP000737171"/>
    </source>
</evidence>
<evidence type="ECO:0000256" key="1">
    <source>
        <dbReference type="SAM" id="MobiDB-lite"/>
    </source>
</evidence>
<name>A0ABX2E8Y1_9BURK</name>
<gene>
    <name evidence="3" type="ORF">HLB44_00020</name>
</gene>
<accession>A0ABX2E8Y1</accession>
<dbReference type="Gene3D" id="3.40.50.1820">
    <property type="entry name" value="alpha/beta hydrolase"/>
    <property type="match status" value="1"/>
</dbReference>
<sequence>MHHTIASRAGIVGPAPAGRTRGITGAVYGAVRGTTRLVGHAADALFGALPHGGEADHRSPRREATIAALNGVWGDHLAETANPLALPMRLRSEGRALALNAASLAALPRPPHGRRLLVLVHGLCMNDLQWQRKGHDHGCWLARELGYTPLYLHYNTGRHVSQNGRDLAALLERLVAGWPVPVDELVLLGHSMGGLIARSACHAATQSDQAWLSSLKALVFLGTPHHGAALERGGRLVDALFGFSPYAAPIGRVGTSRSAGITDLRFGNLQDADWQGRERRDQRHDDRQPTPLPTGVPAYALAGTLARTLPERAPRLRDRLIGDGLVSPASALGDHDDPALALALPAAHRRVLTDCSHWDLLDRPEAAAQLCDWLR</sequence>
<feature type="compositionally biased region" description="Basic and acidic residues" evidence="1">
    <location>
        <begin position="274"/>
        <end position="288"/>
    </location>
</feature>
<dbReference type="PANTHER" id="PTHR37946:SF1">
    <property type="entry name" value="SLL1969 PROTEIN"/>
    <property type="match status" value="1"/>
</dbReference>
<organism evidence="3 4">
    <name type="scientific">Pseudaquabacterium terrae</name>
    <dbReference type="NCBI Taxonomy" id="2732868"/>
    <lineage>
        <taxon>Bacteria</taxon>
        <taxon>Pseudomonadati</taxon>
        <taxon>Pseudomonadota</taxon>
        <taxon>Betaproteobacteria</taxon>
        <taxon>Burkholderiales</taxon>
        <taxon>Sphaerotilaceae</taxon>
        <taxon>Pseudaquabacterium</taxon>
    </lineage>
</organism>
<reference evidence="3 4" key="1">
    <citation type="submission" date="2020-05" db="EMBL/GenBank/DDBJ databases">
        <title>Aquincola sp. isolate from soil.</title>
        <authorList>
            <person name="Han J."/>
            <person name="Kim D.-U."/>
        </authorList>
    </citation>
    <scope>NUCLEOTIDE SEQUENCE [LARGE SCALE GENOMIC DNA]</scope>
    <source>
        <strain evidence="3 4">S2</strain>
    </source>
</reference>
<keyword evidence="4" id="KW-1185">Reference proteome</keyword>
<evidence type="ECO:0000313" key="3">
    <source>
        <dbReference type="EMBL" id="NRF65359.1"/>
    </source>
</evidence>
<dbReference type="Pfam" id="PF07819">
    <property type="entry name" value="PGAP1"/>
    <property type="match status" value="1"/>
</dbReference>
<comment type="caution">
    <text evidence="3">The sequence shown here is derived from an EMBL/GenBank/DDBJ whole genome shotgun (WGS) entry which is preliminary data.</text>
</comment>
<dbReference type="GO" id="GO:0016787">
    <property type="term" value="F:hydrolase activity"/>
    <property type="evidence" value="ECO:0007669"/>
    <property type="project" value="UniProtKB-KW"/>
</dbReference>
<dbReference type="Proteomes" id="UP000737171">
    <property type="component" value="Unassembled WGS sequence"/>
</dbReference>
<dbReference type="PANTHER" id="PTHR37946">
    <property type="entry name" value="SLL1969 PROTEIN"/>
    <property type="match status" value="1"/>
</dbReference>
<keyword evidence="3" id="KW-0378">Hydrolase</keyword>
<feature type="domain" description="GPI inositol-deacylase PGAP1-like alpha/beta" evidence="2">
    <location>
        <begin position="181"/>
        <end position="231"/>
    </location>
</feature>
<proteinExistence type="predicted"/>
<feature type="region of interest" description="Disordered" evidence="1">
    <location>
        <begin position="272"/>
        <end position="296"/>
    </location>
</feature>
<protein>
    <submittedName>
        <fullName evidence="3">Alpha/beta hydrolase</fullName>
    </submittedName>
</protein>
<dbReference type="EMBL" id="JABRWJ010000001">
    <property type="protein sequence ID" value="NRF65359.1"/>
    <property type="molecule type" value="Genomic_DNA"/>
</dbReference>
<dbReference type="SUPFAM" id="SSF53474">
    <property type="entry name" value="alpha/beta-Hydrolases"/>
    <property type="match status" value="1"/>
</dbReference>
<dbReference type="InterPro" id="IPR029058">
    <property type="entry name" value="AB_hydrolase_fold"/>
</dbReference>